<evidence type="ECO:0000256" key="9">
    <source>
        <dbReference type="ARBA" id="ARBA00031547"/>
    </source>
</evidence>
<evidence type="ECO:0000256" key="3">
    <source>
        <dbReference type="ARBA" id="ARBA00022679"/>
    </source>
</evidence>
<keyword evidence="7" id="KW-0067">ATP-binding</keyword>
<dbReference type="GO" id="GO:0005524">
    <property type="term" value="F:ATP binding"/>
    <property type="evidence" value="ECO:0007669"/>
    <property type="project" value="UniProtKB-KW"/>
</dbReference>
<reference evidence="10" key="1">
    <citation type="journal article" date="2023" name="GigaByte">
        <title>Genome assembly of the bearded iris, Iris pallida Lam.</title>
        <authorList>
            <person name="Bruccoleri R.E."/>
            <person name="Oakeley E.J."/>
            <person name="Faust A.M.E."/>
            <person name="Altorfer M."/>
            <person name="Dessus-Babus S."/>
            <person name="Burckhardt D."/>
            <person name="Oertli M."/>
            <person name="Naumann U."/>
            <person name="Petersen F."/>
            <person name="Wong J."/>
        </authorList>
    </citation>
    <scope>NUCLEOTIDE SEQUENCE</scope>
    <source>
        <strain evidence="10">GSM-AAB239-AS_SAM_17_03QT</strain>
    </source>
</reference>
<evidence type="ECO:0000256" key="6">
    <source>
        <dbReference type="ARBA" id="ARBA00022741"/>
    </source>
</evidence>
<dbReference type="Pfam" id="PF02696">
    <property type="entry name" value="SelO"/>
    <property type="match status" value="1"/>
</dbReference>
<dbReference type="PANTHER" id="PTHR32057:SF14">
    <property type="entry name" value="PROTEIN ADENYLYLTRANSFERASE SELO, MITOCHONDRIAL"/>
    <property type="match status" value="1"/>
</dbReference>
<dbReference type="EMBL" id="JANAVB010018993">
    <property type="protein sequence ID" value="KAJ6829167.1"/>
    <property type="molecule type" value="Genomic_DNA"/>
</dbReference>
<keyword evidence="11" id="KW-1185">Reference proteome</keyword>
<comment type="caution">
    <text evidence="10">The sequence shown here is derived from an EMBL/GenBank/DDBJ whole genome shotgun (WGS) entry which is preliminary data.</text>
</comment>
<evidence type="ECO:0000256" key="8">
    <source>
        <dbReference type="ARBA" id="ARBA00022842"/>
    </source>
</evidence>
<reference evidence="10" key="2">
    <citation type="submission" date="2023-04" db="EMBL/GenBank/DDBJ databases">
        <authorList>
            <person name="Bruccoleri R.E."/>
            <person name="Oakeley E.J."/>
            <person name="Faust A.-M."/>
            <person name="Dessus-Babus S."/>
            <person name="Altorfer M."/>
            <person name="Burckhardt D."/>
            <person name="Oertli M."/>
            <person name="Naumann U."/>
            <person name="Petersen F."/>
            <person name="Wong J."/>
        </authorList>
    </citation>
    <scope>NUCLEOTIDE SEQUENCE</scope>
    <source>
        <strain evidence="10">GSM-AAB239-AS_SAM_17_03QT</strain>
        <tissue evidence="10">Leaf</tissue>
    </source>
</reference>
<accession>A0AAX6GLI6</accession>
<evidence type="ECO:0000256" key="5">
    <source>
        <dbReference type="ARBA" id="ARBA00022723"/>
    </source>
</evidence>
<proteinExistence type="inferred from homology"/>
<evidence type="ECO:0000313" key="10">
    <source>
        <dbReference type="EMBL" id="KAJ6829167.1"/>
    </source>
</evidence>
<dbReference type="PANTHER" id="PTHR32057">
    <property type="entry name" value="PROTEIN ADENYLYLTRANSFERASE SELO, MITOCHONDRIAL"/>
    <property type="match status" value="1"/>
</dbReference>
<protein>
    <recommendedName>
        <fullName evidence="9">Selenoprotein O</fullName>
    </recommendedName>
</protein>
<keyword evidence="8" id="KW-0460">Magnesium</keyword>
<evidence type="ECO:0000256" key="2">
    <source>
        <dbReference type="ARBA" id="ARBA00009747"/>
    </source>
</evidence>
<gene>
    <name evidence="10" type="ORF">M6B38_360175</name>
</gene>
<comment type="cofactor">
    <cofactor evidence="1">
        <name>Mg(2+)</name>
        <dbReference type="ChEBI" id="CHEBI:18420"/>
    </cofactor>
</comment>
<sequence>MERYYGRWVLMFLYVLSHRYGTRKLGLPKYTKQMISKLLHNLAVDEVDYTDFFRLLSNIKTDPNIPGDELLIPLKAALLDIGQERKEAWINRVQSYIQELVSGGIPDEERKAAMNSVNPKYVLRNYLCQNAIGAAEQCDYGEVRRLLKSHGASL</sequence>
<evidence type="ECO:0000256" key="7">
    <source>
        <dbReference type="ARBA" id="ARBA00022840"/>
    </source>
</evidence>
<evidence type="ECO:0000313" key="11">
    <source>
        <dbReference type="Proteomes" id="UP001140949"/>
    </source>
</evidence>
<keyword evidence="6" id="KW-0547">Nucleotide-binding</keyword>
<evidence type="ECO:0000256" key="4">
    <source>
        <dbReference type="ARBA" id="ARBA00022695"/>
    </source>
</evidence>
<keyword evidence="4" id="KW-0548">Nucleotidyltransferase</keyword>
<dbReference type="Proteomes" id="UP001140949">
    <property type="component" value="Unassembled WGS sequence"/>
</dbReference>
<dbReference type="InterPro" id="IPR003846">
    <property type="entry name" value="SelO"/>
</dbReference>
<dbReference type="GO" id="GO:0009534">
    <property type="term" value="C:chloroplast thylakoid"/>
    <property type="evidence" value="ECO:0007669"/>
    <property type="project" value="TreeGrafter"/>
</dbReference>
<evidence type="ECO:0000256" key="1">
    <source>
        <dbReference type="ARBA" id="ARBA00001946"/>
    </source>
</evidence>
<keyword evidence="5" id="KW-0479">Metal-binding</keyword>
<dbReference type="AlphaFoldDB" id="A0AAX6GLI6"/>
<organism evidence="10 11">
    <name type="scientific">Iris pallida</name>
    <name type="common">Sweet iris</name>
    <dbReference type="NCBI Taxonomy" id="29817"/>
    <lineage>
        <taxon>Eukaryota</taxon>
        <taxon>Viridiplantae</taxon>
        <taxon>Streptophyta</taxon>
        <taxon>Embryophyta</taxon>
        <taxon>Tracheophyta</taxon>
        <taxon>Spermatophyta</taxon>
        <taxon>Magnoliopsida</taxon>
        <taxon>Liliopsida</taxon>
        <taxon>Asparagales</taxon>
        <taxon>Iridaceae</taxon>
        <taxon>Iridoideae</taxon>
        <taxon>Irideae</taxon>
        <taxon>Iris</taxon>
    </lineage>
</organism>
<keyword evidence="3" id="KW-0808">Transferase</keyword>
<comment type="similarity">
    <text evidence="2">Belongs to the SELO family.</text>
</comment>
<dbReference type="GO" id="GO:0046872">
    <property type="term" value="F:metal ion binding"/>
    <property type="evidence" value="ECO:0007669"/>
    <property type="project" value="UniProtKB-KW"/>
</dbReference>
<dbReference type="GO" id="GO:0070733">
    <property type="term" value="F:AMPylase activity"/>
    <property type="evidence" value="ECO:0007669"/>
    <property type="project" value="TreeGrafter"/>
</dbReference>
<name>A0AAX6GLI6_IRIPA</name>